<dbReference type="Pfam" id="PF04087">
    <property type="entry name" value="DUF389"/>
    <property type="match status" value="1"/>
</dbReference>
<evidence type="ECO:0000313" key="2">
    <source>
        <dbReference type="EMBL" id="HGT47776.1"/>
    </source>
</evidence>
<dbReference type="AlphaFoldDB" id="A0A832CX64"/>
<feature type="transmembrane region" description="Helical" evidence="1">
    <location>
        <begin position="46"/>
        <end position="64"/>
    </location>
</feature>
<reference evidence="2" key="1">
    <citation type="journal article" date="2020" name="mSystems">
        <title>Genome- and Community-Level Interaction Insights into Carbon Utilization and Element Cycling Functions of Hydrothermarchaeota in Hydrothermal Sediment.</title>
        <authorList>
            <person name="Zhou Z."/>
            <person name="Liu Y."/>
            <person name="Xu W."/>
            <person name="Pan J."/>
            <person name="Luo Z.H."/>
            <person name="Li M."/>
        </authorList>
    </citation>
    <scope>NUCLEOTIDE SEQUENCE [LARGE SCALE GENOMIC DNA]</scope>
    <source>
        <strain evidence="2">SpSt-500</strain>
    </source>
</reference>
<organism evidence="2">
    <name type="scientific">Ignavibacterium album</name>
    <dbReference type="NCBI Taxonomy" id="591197"/>
    <lineage>
        <taxon>Bacteria</taxon>
        <taxon>Pseudomonadati</taxon>
        <taxon>Ignavibacteriota</taxon>
        <taxon>Ignavibacteria</taxon>
        <taxon>Ignavibacteriales</taxon>
        <taxon>Ignavibacteriaceae</taxon>
        <taxon>Ignavibacterium</taxon>
    </lineage>
</organism>
<comment type="caution">
    <text evidence="2">The sequence shown here is derived from an EMBL/GenBank/DDBJ whole genome shotgun (WGS) entry which is preliminary data.</text>
</comment>
<feature type="transmembrane region" description="Helical" evidence="1">
    <location>
        <begin position="104"/>
        <end position="126"/>
    </location>
</feature>
<proteinExistence type="predicted"/>
<feature type="transmembrane region" description="Helical" evidence="1">
    <location>
        <begin position="192"/>
        <end position="216"/>
    </location>
</feature>
<feature type="transmembrane region" description="Helical" evidence="1">
    <location>
        <begin position="138"/>
        <end position="158"/>
    </location>
</feature>
<dbReference type="NCBIfam" id="TIGR00341">
    <property type="entry name" value="TIGR00341 family protein"/>
    <property type="match status" value="1"/>
</dbReference>
<keyword evidence="1" id="KW-0812">Transmembrane</keyword>
<sequence length="456" mass="51236">MQVNKKLRLIVLLREIIHDRFNLEEDKASEDEIIENVKKGIEFKGMNLWVLIFAIFIASIGLNVNSTAVIIGAMLISPLMGPIMGIGLGIGINDFELIKKSFKNLGISVLISVLTSTIYFLITPLSNAQSELLARTTPTIWDVFIALFGGLAGIVAATRKSISNVIPGVAIATALMPPLCTAGFGLATGNLYYFFGAFYLFFINSVFISLATYIIVRFMKFQKKEFLDPQKELRVKRSIVAVVLITVIPSIILAYNIVNRTFIEKNVQQFIINELSFPNTQIVSKKINFDSSRVQIEVFLLGSPVESNLIEVAKQKLPKYKLKDVELVIKQGVSGGSKVDISALRAGVIEELYRKNEEIIKNKDKQIQLLESQLALLSPNQYDIQEISKEAKTLFNNMIELSVNRSYVMNFRTNQLDTLTIGYAKFSTSVSNNDRKKLTNWLKERTNSEKFRLIIN</sequence>
<evidence type="ECO:0000256" key="1">
    <source>
        <dbReference type="SAM" id="Phobius"/>
    </source>
</evidence>
<protein>
    <submittedName>
        <fullName evidence="2">TIGR00341 family protein</fullName>
    </submittedName>
</protein>
<feature type="transmembrane region" description="Helical" evidence="1">
    <location>
        <begin position="165"/>
        <end position="186"/>
    </location>
</feature>
<keyword evidence="1" id="KW-0472">Membrane</keyword>
<gene>
    <name evidence="2" type="ORF">ENS56_07060</name>
</gene>
<dbReference type="PANTHER" id="PTHR20992:SF9">
    <property type="entry name" value="AT15442P-RELATED"/>
    <property type="match status" value="1"/>
</dbReference>
<dbReference type="EMBL" id="DSVI01000008">
    <property type="protein sequence ID" value="HGT47776.1"/>
    <property type="molecule type" value="Genomic_DNA"/>
</dbReference>
<name>A0A832CX64_9BACT</name>
<dbReference type="PANTHER" id="PTHR20992">
    <property type="entry name" value="AT15442P-RELATED"/>
    <property type="match status" value="1"/>
</dbReference>
<dbReference type="InterPro" id="IPR005240">
    <property type="entry name" value="DUF389"/>
</dbReference>
<keyword evidence="1" id="KW-1133">Transmembrane helix</keyword>
<feature type="transmembrane region" description="Helical" evidence="1">
    <location>
        <begin position="70"/>
        <end position="92"/>
    </location>
</feature>
<accession>A0A832CX64</accession>
<feature type="transmembrane region" description="Helical" evidence="1">
    <location>
        <begin position="237"/>
        <end position="258"/>
    </location>
</feature>